<proteinExistence type="inferred from homology"/>
<gene>
    <name evidence="3" type="ORF">BE15_39735</name>
</gene>
<comment type="caution">
    <text evidence="3">The sequence shown here is derived from an EMBL/GenBank/DDBJ whole genome shotgun (WGS) entry which is preliminary data.</text>
</comment>
<evidence type="ECO:0000313" key="4">
    <source>
        <dbReference type="Proteomes" id="UP000075260"/>
    </source>
</evidence>
<dbReference type="Proteomes" id="UP000075260">
    <property type="component" value="Unassembled WGS sequence"/>
</dbReference>
<dbReference type="OrthoDB" id="9786557at2"/>
<evidence type="ECO:0000313" key="3">
    <source>
        <dbReference type="EMBL" id="KYF69890.1"/>
    </source>
</evidence>
<evidence type="ECO:0000259" key="2">
    <source>
        <dbReference type="Pfam" id="PF08327"/>
    </source>
</evidence>
<dbReference type="InterPro" id="IPR023393">
    <property type="entry name" value="START-like_dom_sf"/>
</dbReference>
<protein>
    <submittedName>
        <fullName evidence="3">ATPase</fullName>
    </submittedName>
</protein>
<dbReference type="Pfam" id="PF08327">
    <property type="entry name" value="AHSA1"/>
    <property type="match status" value="1"/>
</dbReference>
<comment type="similarity">
    <text evidence="1">Belongs to the AHA1 family.</text>
</comment>
<dbReference type="EMBL" id="JEMA01000442">
    <property type="protein sequence ID" value="KYF69890.1"/>
    <property type="molecule type" value="Genomic_DNA"/>
</dbReference>
<feature type="domain" description="Activator of Hsp90 ATPase homologue 1/2-like C-terminal" evidence="2">
    <location>
        <begin position="21"/>
        <end position="160"/>
    </location>
</feature>
<dbReference type="Gene3D" id="3.30.530.20">
    <property type="match status" value="1"/>
</dbReference>
<accession>A0A150QPL0</accession>
<dbReference type="AlphaFoldDB" id="A0A150QPL0"/>
<dbReference type="InterPro" id="IPR013538">
    <property type="entry name" value="ASHA1/2-like_C"/>
</dbReference>
<evidence type="ECO:0000256" key="1">
    <source>
        <dbReference type="ARBA" id="ARBA00006817"/>
    </source>
</evidence>
<organism evidence="3 4">
    <name type="scientific">Sorangium cellulosum</name>
    <name type="common">Polyangium cellulosum</name>
    <dbReference type="NCBI Taxonomy" id="56"/>
    <lineage>
        <taxon>Bacteria</taxon>
        <taxon>Pseudomonadati</taxon>
        <taxon>Myxococcota</taxon>
        <taxon>Polyangia</taxon>
        <taxon>Polyangiales</taxon>
        <taxon>Polyangiaceae</taxon>
        <taxon>Sorangium</taxon>
    </lineage>
</organism>
<sequence>MPVRDPAATGRTDTASLVVAAQPDAVYRAFAHPDALMAWLPPDSMTGRVLDYDFRDGGRYSIELTYDNAAPDGVGKTTGRTDVSAGRFLSLEPGKRIVQSVAFESSDASFAGEMVMTWSFEALPAGTRITITAENVPPGISQADHDAGLRASLENLARYLSGGSRGIEDLSEK</sequence>
<name>A0A150QPL0_SORCE</name>
<reference evidence="3 4" key="1">
    <citation type="submission" date="2014-02" db="EMBL/GenBank/DDBJ databases">
        <title>The small core and large imbalanced accessory genome model reveals a collaborative survival strategy of Sorangium cellulosum strains in nature.</title>
        <authorList>
            <person name="Han K."/>
            <person name="Peng R."/>
            <person name="Blom J."/>
            <person name="Li Y.-Z."/>
        </authorList>
    </citation>
    <scope>NUCLEOTIDE SEQUENCE [LARGE SCALE GENOMIC DNA]</scope>
    <source>
        <strain evidence="3 4">So0008-312</strain>
    </source>
</reference>
<dbReference type="SUPFAM" id="SSF55961">
    <property type="entry name" value="Bet v1-like"/>
    <property type="match status" value="1"/>
</dbReference>